<dbReference type="PANTHER" id="PTHR30055:SF229">
    <property type="entry name" value="HTH-TYPE TRANSCRIPTIONAL REPRESSOR RV1474C"/>
    <property type="match status" value="1"/>
</dbReference>
<protein>
    <submittedName>
        <fullName evidence="8">TetR/AcrR family transcriptional regulator</fullName>
    </submittedName>
</protein>
<reference evidence="8" key="2">
    <citation type="journal article" date="2023" name="Int. J. Syst. Evol. Microbiol.">
        <title>Streptomyces marispadix sp. nov., isolated from marine beach sediment of the Northern Coast of Portugal.</title>
        <authorList>
            <person name="dos Santos J.D.N."/>
            <person name="Vitorino I.R."/>
            <person name="Kallscheuer N."/>
            <person name="Srivastava A."/>
            <person name="Krautwurst S."/>
            <person name="Marz M."/>
            <person name="Jogler C."/>
            <person name="Lobo Da Cunha A."/>
            <person name="Catita J."/>
            <person name="Goncalves H."/>
            <person name="Gonzalez I."/>
            <person name="Reyes F."/>
            <person name="Lage O.M."/>
        </authorList>
    </citation>
    <scope>NUCLEOTIDE SEQUENCE</scope>
    <source>
        <strain evidence="8">M600PL45_2</strain>
    </source>
</reference>
<dbReference type="PROSITE" id="PS01081">
    <property type="entry name" value="HTH_TETR_1"/>
    <property type="match status" value="1"/>
</dbReference>
<dbReference type="RefSeq" id="WP_241056934.1">
    <property type="nucleotide sequence ID" value="NZ_JAKWJU010000002.1"/>
</dbReference>
<evidence type="ECO:0000256" key="5">
    <source>
        <dbReference type="PROSITE-ProRule" id="PRU00335"/>
    </source>
</evidence>
<gene>
    <name evidence="8" type="ORF">MMA15_00350</name>
</gene>
<evidence type="ECO:0000259" key="7">
    <source>
        <dbReference type="PROSITE" id="PS50977"/>
    </source>
</evidence>
<keyword evidence="3 5" id="KW-0238">DNA-binding</keyword>
<sequence length="227" mass="24927">MARVSQEHLDARRRQILDGARRCFTGNGFHATSMQDVLKEAGLSAGAVYRYFRSKEEIVAAVAAETLESVRESYAAVAAADPPPTPDELFASVLAKLRESLGDSGDQRALPQLLMQVWGETLRNPDVARVLSEGYQGLRRQWVELVEEYQARGWVDPGADPDHVARTLIGTVQGYFVQQALFGGMDPAGFQEGLRALVTMNVPSLAAPDETKGERADRKRADRKRAG</sequence>
<evidence type="ECO:0000256" key="4">
    <source>
        <dbReference type="ARBA" id="ARBA00023163"/>
    </source>
</evidence>
<feature type="DNA-binding region" description="H-T-H motif" evidence="5">
    <location>
        <begin position="33"/>
        <end position="52"/>
    </location>
</feature>
<keyword evidence="1" id="KW-0678">Repressor</keyword>
<evidence type="ECO:0000313" key="8">
    <source>
        <dbReference type="EMBL" id="MCH6158919.1"/>
    </source>
</evidence>
<accession>A0ABS9SRL6</accession>
<reference evidence="8" key="1">
    <citation type="submission" date="2022-03" db="EMBL/GenBank/DDBJ databases">
        <authorList>
            <person name="Santos J.D.N."/>
            <person name="Kallscheuer N."/>
            <person name="Jogler C."/>
            <person name="Lage O.M."/>
        </authorList>
    </citation>
    <scope>NUCLEOTIDE SEQUENCE</scope>
    <source>
        <strain evidence="8">M600PL45_2</strain>
    </source>
</reference>
<keyword evidence="2" id="KW-0805">Transcription regulation</keyword>
<dbReference type="EMBL" id="JAKWJU010000002">
    <property type="protein sequence ID" value="MCH6158919.1"/>
    <property type="molecule type" value="Genomic_DNA"/>
</dbReference>
<feature type="compositionally biased region" description="Basic and acidic residues" evidence="6">
    <location>
        <begin position="209"/>
        <end position="227"/>
    </location>
</feature>
<keyword evidence="9" id="KW-1185">Reference proteome</keyword>
<name>A0ABS9SRL6_9ACTN</name>
<feature type="region of interest" description="Disordered" evidence="6">
    <location>
        <begin position="207"/>
        <end position="227"/>
    </location>
</feature>
<dbReference type="Proteomes" id="UP001166784">
    <property type="component" value="Unassembled WGS sequence"/>
</dbReference>
<comment type="caution">
    <text evidence="8">The sequence shown here is derived from an EMBL/GenBank/DDBJ whole genome shotgun (WGS) entry which is preliminary data.</text>
</comment>
<dbReference type="Pfam" id="PF00440">
    <property type="entry name" value="TetR_N"/>
    <property type="match status" value="1"/>
</dbReference>
<dbReference type="SUPFAM" id="SSF46689">
    <property type="entry name" value="Homeodomain-like"/>
    <property type="match status" value="1"/>
</dbReference>
<keyword evidence="4" id="KW-0804">Transcription</keyword>
<proteinExistence type="predicted"/>
<dbReference type="InterPro" id="IPR001647">
    <property type="entry name" value="HTH_TetR"/>
</dbReference>
<evidence type="ECO:0000256" key="6">
    <source>
        <dbReference type="SAM" id="MobiDB-lite"/>
    </source>
</evidence>
<evidence type="ECO:0000256" key="1">
    <source>
        <dbReference type="ARBA" id="ARBA00022491"/>
    </source>
</evidence>
<dbReference type="InterPro" id="IPR039538">
    <property type="entry name" value="BetI_C"/>
</dbReference>
<dbReference type="InterPro" id="IPR050109">
    <property type="entry name" value="HTH-type_TetR-like_transc_reg"/>
</dbReference>
<evidence type="ECO:0000256" key="3">
    <source>
        <dbReference type="ARBA" id="ARBA00023125"/>
    </source>
</evidence>
<dbReference type="InterPro" id="IPR036271">
    <property type="entry name" value="Tet_transcr_reg_TetR-rel_C_sf"/>
</dbReference>
<evidence type="ECO:0000313" key="9">
    <source>
        <dbReference type="Proteomes" id="UP001166784"/>
    </source>
</evidence>
<dbReference type="SUPFAM" id="SSF48498">
    <property type="entry name" value="Tetracyclin repressor-like, C-terminal domain"/>
    <property type="match status" value="1"/>
</dbReference>
<dbReference type="InterPro" id="IPR009057">
    <property type="entry name" value="Homeodomain-like_sf"/>
</dbReference>
<dbReference type="InterPro" id="IPR023772">
    <property type="entry name" value="DNA-bd_HTH_TetR-type_CS"/>
</dbReference>
<dbReference type="PANTHER" id="PTHR30055">
    <property type="entry name" value="HTH-TYPE TRANSCRIPTIONAL REGULATOR RUTR"/>
    <property type="match status" value="1"/>
</dbReference>
<organism evidence="8 9">
    <name type="scientific">Streptomyces marispadix</name>
    <dbReference type="NCBI Taxonomy" id="2922868"/>
    <lineage>
        <taxon>Bacteria</taxon>
        <taxon>Bacillati</taxon>
        <taxon>Actinomycetota</taxon>
        <taxon>Actinomycetes</taxon>
        <taxon>Kitasatosporales</taxon>
        <taxon>Streptomycetaceae</taxon>
        <taxon>Streptomyces</taxon>
    </lineage>
</organism>
<dbReference type="Pfam" id="PF13977">
    <property type="entry name" value="TetR_C_6"/>
    <property type="match status" value="1"/>
</dbReference>
<feature type="domain" description="HTH tetR-type" evidence="7">
    <location>
        <begin position="10"/>
        <end position="70"/>
    </location>
</feature>
<dbReference type="PROSITE" id="PS50977">
    <property type="entry name" value="HTH_TETR_2"/>
    <property type="match status" value="1"/>
</dbReference>
<evidence type="ECO:0000256" key="2">
    <source>
        <dbReference type="ARBA" id="ARBA00023015"/>
    </source>
</evidence>
<dbReference type="Gene3D" id="1.10.357.10">
    <property type="entry name" value="Tetracycline Repressor, domain 2"/>
    <property type="match status" value="1"/>
</dbReference>
<dbReference type="PRINTS" id="PR00455">
    <property type="entry name" value="HTHTETR"/>
</dbReference>